<evidence type="ECO:0000313" key="2">
    <source>
        <dbReference type="EMBL" id="VYT39585.1"/>
    </source>
</evidence>
<dbReference type="PROSITE" id="PS00202">
    <property type="entry name" value="RUBREDOXIN"/>
    <property type="match status" value="1"/>
</dbReference>
<gene>
    <name evidence="2" type="ORF">ACLFYP115_03193</name>
</gene>
<accession>A0A6N2WAH7</accession>
<name>A0A6N2WAH7_9FIRM</name>
<dbReference type="AlphaFoldDB" id="A0A6N2WAH7"/>
<dbReference type="RefSeq" id="WP_006568196.1">
    <property type="nucleotide sequence ID" value="NZ_BAABZP010000001.1"/>
</dbReference>
<proteinExistence type="predicted"/>
<organism evidence="2">
    <name type="scientific">Anaerostipes caccae</name>
    <dbReference type="NCBI Taxonomy" id="105841"/>
    <lineage>
        <taxon>Bacteria</taxon>
        <taxon>Bacillati</taxon>
        <taxon>Bacillota</taxon>
        <taxon>Clostridia</taxon>
        <taxon>Lachnospirales</taxon>
        <taxon>Lachnospiraceae</taxon>
        <taxon>Anaerostipes</taxon>
    </lineage>
</organism>
<dbReference type="GO" id="GO:0046872">
    <property type="term" value="F:metal ion binding"/>
    <property type="evidence" value="ECO:0007669"/>
    <property type="project" value="UniProtKB-KW"/>
</dbReference>
<dbReference type="InterPro" id="IPR018527">
    <property type="entry name" value="Rubredoxin_Fe_BS"/>
</dbReference>
<sequence length="253" mass="28021">MEVKLFKINGTGPGQTYEAAAGELLKIEWDCPGCDFCIIYPYNWKVDCNGEMEIYIYETMTVILRAVKDRESVQKEITAKLSGGEDVKGISVSPAGPAGSGEETKFDFQLTKTAFGYLDHGIGRVEGRSGSYVLKNQYTVYRYDILTAGGETGYKEKTVKAGRSDAPEIQRLKYVMMKNGNEQKYELSWRVANNDGKDVIIEASDHKTTFAKNASGRASFARTGGETVTLSVRCDAGEKGKIEFADIYPFELK</sequence>
<reference evidence="2" key="1">
    <citation type="submission" date="2019-11" db="EMBL/GenBank/DDBJ databases">
        <authorList>
            <person name="Feng L."/>
        </authorList>
    </citation>
    <scope>NUCLEOTIDE SEQUENCE</scope>
    <source>
        <strain evidence="2">AcaccaeLFYP115</strain>
    </source>
</reference>
<keyword evidence="1" id="KW-0479">Metal-binding</keyword>
<dbReference type="EMBL" id="CACRSQ010000010">
    <property type="protein sequence ID" value="VYT39585.1"/>
    <property type="molecule type" value="Genomic_DNA"/>
</dbReference>
<evidence type="ECO:0000256" key="1">
    <source>
        <dbReference type="ARBA" id="ARBA00022723"/>
    </source>
</evidence>
<protein>
    <submittedName>
        <fullName evidence="2">Uncharacterized protein</fullName>
    </submittedName>
</protein>